<dbReference type="PANTHER" id="PTHR43680">
    <property type="entry name" value="NITRATE REDUCTASE MOLYBDENUM COFACTOR ASSEMBLY CHAPERONE"/>
    <property type="match status" value="1"/>
</dbReference>
<proteinExistence type="predicted"/>
<keyword evidence="1" id="KW-0534">Nitrate assimilation</keyword>
<protein>
    <submittedName>
        <fullName evidence="3">Nitrate reductase molybdenum cofactor assembly chaperone</fullName>
    </submittedName>
</protein>
<keyword evidence="4" id="KW-1185">Reference proteome</keyword>
<feature type="region of interest" description="Disordered" evidence="2">
    <location>
        <begin position="169"/>
        <end position="226"/>
    </location>
</feature>
<dbReference type="Pfam" id="PF02613">
    <property type="entry name" value="Nitrate_red_del"/>
    <property type="match status" value="1"/>
</dbReference>
<dbReference type="NCBIfam" id="TIGR00684">
    <property type="entry name" value="narJ"/>
    <property type="match status" value="1"/>
</dbReference>
<accession>A0ABW2CW89</accession>
<sequence>MNERIVYQSASLLLSYPDRDWPATLELVTGALAGVRGARARDLLRFCERASAVPPLELGALYVETFDRDRRRTLHLTYYTDGDTRGRGARLAGLKAHYRRHGWSHGDAELPDFLPLMLEFAARCPGPGGALLAAHRPGLDLLGDALRDYGSDYETVVRAVCGVLPGPSARDRKAARDLARSGPPTESVGVGPSLGTDLGMPAFPAAGSGTPPGSGAAPGPLEGARR</sequence>
<reference evidence="4" key="1">
    <citation type="journal article" date="2019" name="Int. J. Syst. Evol. Microbiol.">
        <title>The Global Catalogue of Microorganisms (GCM) 10K type strain sequencing project: providing services to taxonomists for standard genome sequencing and annotation.</title>
        <authorList>
            <consortium name="The Broad Institute Genomics Platform"/>
            <consortium name="The Broad Institute Genome Sequencing Center for Infectious Disease"/>
            <person name="Wu L."/>
            <person name="Ma J."/>
        </authorList>
    </citation>
    <scope>NUCLEOTIDE SEQUENCE [LARGE SCALE GENOMIC DNA]</scope>
    <source>
        <strain evidence="4">JCM 3369</strain>
    </source>
</reference>
<dbReference type="SUPFAM" id="SSF89155">
    <property type="entry name" value="TorD-like"/>
    <property type="match status" value="1"/>
</dbReference>
<dbReference type="InterPro" id="IPR036411">
    <property type="entry name" value="TorD-like_sf"/>
</dbReference>
<dbReference type="PANTHER" id="PTHR43680:SF2">
    <property type="entry name" value="NITRATE REDUCTASE MOLYBDENUM COFACTOR ASSEMBLY CHAPERONE NARJ"/>
    <property type="match status" value="1"/>
</dbReference>
<feature type="compositionally biased region" description="Basic and acidic residues" evidence="2">
    <location>
        <begin position="169"/>
        <end position="179"/>
    </location>
</feature>
<dbReference type="Proteomes" id="UP001596380">
    <property type="component" value="Unassembled WGS sequence"/>
</dbReference>
<evidence type="ECO:0000313" key="4">
    <source>
        <dbReference type="Proteomes" id="UP001596380"/>
    </source>
</evidence>
<comment type="caution">
    <text evidence="3">The sequence shown here is derived from an EMBL/GenBank/DDBJ whole genome shotgun (WGS) entry which is preliminary data.</text>
</comment>
<dbReference type="InterPro" id="IPR003765">
    <property type="entry name" value="NO3_reductase_chaperone_NarJ"/>
</dbReference>
<name>A0ABW2CW89_9ACTN</name>
<dbReference type="RefSeq" id="WP_160826842.1">
    <property type="nucleotide sequence ID" value="NZ_JBHSXE010000001.1"/>
</dbReference>
<feature type="compositionally biased region" description="Low complexity" evidence="2">
    <location>
        <begin position="201"/>
        <end position="226"/>
    </location>
</feature>
<evidence type="ECO:0000256" key="2">
    <source>
        <dbReference type="SAM" id="MobiDB-lite"/>
    </source>
</evidence>
<evidence type="ECO:0000256" key="1">
    <source>
        <dbReference type="ARBA" id="ARBA00023063"/>
    </source>
</evidence>
<organism evidence="3 4">
    <name type="scientific">Actinomadura yumaensis</name>
    <dbReference type="NCBI Taxonomy" id="111807"/>
    <lineage>
        <taxon>Bacteria</taxon>
        <taxon>Bacillati</taxon>
        <taxon>Actinomycetota</taxon>
        <taxon>Actinomycetes</taxon>
        <taxon>Streptosporangiales</taxon>
        <taxon>Thermomonosporaceae</taxon>
        <taxon>Actinomadura</taxon>
    </lineage>
</organism>
<gene>
    <name evidence="3" type="primary">narJ</name>
    <name evidence="3" type="ORF">ACFQKB_34285</name>
</gene>
<dbReference type="EMBL" id="JBHSXS010000031">
    <property type="protein sequence ID" value="MFC6884871.1"/>
    <property type="molecule type" value="Genomic_DNA"/>
</dbReference>
<evidence type="ECO:0000313" key="3">
    <source>
        <dbReference type="EMBL" id="MFC6884871.1"/>
    </source>
</evidence>
<dbReference type="InterPro" id="IPR020945">
    <property type="entry name" value="DMSO/NO3_reduct_chaperone"/>
</dbReference>